<gene>
    <name evidence="7" type="ORF">IDM40_18480</name>
</gene>
<reference evidence="7 8" key="1">
    <citation type="submission" date="2020-09" db="EMBL/GenBank/DDBJ databases">
        <title>Diversity and distribution of actinomycetes associated with coral in the coast of Hainan.</title>
        <authorList>
            <person name="Li F."/>
        </authorList>
    </citation>
    <scope>NUCLEOTIDE SEQUENCE [LARGE SCALE GENOMIC DNA]</scope>
    <source>
        <strain evidence="7 8">HNM0947</strain>
    </source>
</reference>
<keyword evidence="3" id="KW-0285">Flavoprotein</keyword>
<dbReference type="InterPro" id="IPR016167">
    <property type="entry name" value="FAD-bd_PCMH_sub1"/>
</dbReference>
<comment type="cofactor">
    <cofactor evidence="1">
        <name>FAD</name>
        <dbReference type="ChEBI" id="CHEBI:57692"/>
    </cofactor>
</comment>
<dbReference type="PROSITE" id="PS00862">
    <property type="entry name" value="OX2_COVAL_FAD"/>
    <property type="match status" value="1"/>
</dbReference>
<dbReference type="Gene3D" id="3.40.462.20">
    <property type="match status" value="1"/>
</dbReference>
<dbReference type="SUPFAM" id="SSF55103">
    <property type="entry name" value="FAD-linked oxidases, C-terminal domain"/>
    <property type="match status" value="1"/>
</dbReference>
<dbReference type="Pfam" id="PF01565">
    <property type="entry name" value="FAD_binding_4"/>
    <property type="match status" value="1"/>
</dbReference>
<evidence type="ECO:0000256" key="5">
    <source>
        <dbReference type="ARBA" id="ARBA00023002"/>
    </source>
</evidence>
<evidence type="ECO:0000256" key="2">
    <source>
        <dbReference type="ARBA" id="ARBA00005466"/>
    </source>
</evidence>
<comment type="similarity">
    <text evidence="2">Belongs to the oxygen-dependent FAD-linked oxidoreductase family.</text>
</comment>
<dbReference type="PANTHER" id="PTHR42973">
    <property type="entry name" value="BINDING OXIDOREDUCTASE, PUTATIVE (AFU_ORTHOLOGUE AFUA_1G17690)-RELATED"/>
    <property type="match status" value="1"/>
</dbReference>
<dbReference type="Gene3D" id="3.30.465.10">
    <property type="match status" value="1"/>
</dbReference>
<protein>
    <submittedName>
        <fullName evidence="7">FAD-binding oxidoreductase</fullName>
    </submittedName>
</protein>
<dbReference type="InterPro" id="IPR016164">
    <property type="entry name" value="FAD-linked_Oxase-like_C"/>
</dbReference>
<proteinExistence type="inferred from homology"/>
<name>A0ABR9PA10_9ACTN</name>
<keyword evidence="8" id="KW-1185">Reference proteome</keyword>
<dbReference type="PANTHER" id="PTHR42973:SF39">
    <property type="entry name" value="FAD-BINDING PCMH-TYPE DOMAIN-CONTAINING PROTEIN"/>
    <property type="match status" value="1"/>
</dbReference>
<dbReference type="Gene3D" id="3.30.43.10">
    <property type="entry name" value="Uridine Diphospho-n-acetylenolpyruvylglucosamine Reductase, domain 2"/>
    <property type="match status" value="1"/>
</dbReference>
<evidence type="ECO:0000259" key="6">
    <source>
        <dbReference type="PROSITE" id="PS51387"/>
    </source>
</evidence>
<dbReference type="PROSITE" id="PS51387">
    <property type="entry name" value="FAD_PCMH"/>
    <property type="match status" value="1"/>
</dbReference>
<feature type="domain" description="FAD-binding PCMH-type" evidence="6">
    <location>
        <begin position="37"/>
        <end position="207"/>
    </location>
</feature>
<comment type="caution">
    <text evidence="7">The sequence shown here is derived from an EMBL/GenBank/DDBJ whole genome shotgun (WGS) entry which is preliminary data.</text>
</comment>
<evidence type="ECO:0000256" key="4">
    <source>
        <dbReference type="ARBA" id="ARBA00022827"/>
    </source>
</evidence>
<dbReference type="EMBL" id="JADBGI010000016">
    <property type="protein sequence ID" value="MBE3000672.1"/>
    <property type="molecule type" value="Genomic_DNA"/>
</dbReference>
<dbReference type="Proteomes" id="UP000806528">
    <property type="component" value="Unassembled WGS sequence"/>
</dbReference>
<evidence type="ECO:0000256" key="3">
    <source>
        <dbReference type="ARBA" id="ARBA00022630"/>
    </source>
</evidence>
<evidence type="ECO:0000256" key="1">
    <source>
        <dbReference type="ARBA" id="ARBA00001974"/>
    </source>
</evidence>
<dbReference type="InterPro" id="IPR006094">
    <property type="entry name" value="Oxid_FAD_bind_N"/>
</dbReference>
<accession>A0ABR9PA10</accession>
<dbReference type="InterPro" id="IPR016166">
    <property type="entry name" value="FAD-bd_PCMH"/>
</dbReference>
<dbReference type="InterPro" id="IPR012951">
    <property type="entry name" value="BBE"/>
</dbReference>
<organism evidence="7 8">
    <name type="scientific">Nocardiopsis coralli</name>
    <dbReference type="NCBI Taxonomy" id="2772213"/>
    <lineage>
        <taxon>Bacteria</taxon>
        <taxon>Bacillati</taxon>
        <taxon>Actinomycetota</taxon>
        <taxon>Actinomycetes</taxon>
        <taxon>Streptosporangiales</taxon>
        <taxon>Nocardiopsidaceae</taxon>
        <taxon>Nocardiopsis</taxon>
    </lineage>
</organism>
<keyword evidence="5" id="KW-0560">Oxidoreductase</keyword>
<dbReference type="InterPro" id="IPR016169">
    <property type="entry name" value="FAD-bd_PCMH_sub2"/>
</dbReference>
<evidence type="ECO:0000313" key="8">
    <source>
        <dbReference type="Proteomes" id="UP000806528"/>
    </source>
</evidence>
<dbReference type="InterPro" id="IPR050416">
    <property type="entry name" value="FAD-linked_Oxidoreductase"/>
</dbReference>
<sequence length="456" mass="48534">MTGERPGLPDTSDLRGSVLTPSDEGYEAARGIFNDRLAGHPAMIVRCADAADVRRALRWARAEGLEVSVRGGGHGLGGWASNDDGLVVDLTRMRRVLVDPGTRTAWIGGGARAGDVVSEAARHGLVPVTGVTPSVGMGGLATGAGEGYLTPLHGYASDNVLEFEVVTASGDTVQASATQRPDLYWALRGAGPNFGVVTAMRIRLHPLPEQVIGGSLTFTTADIPRATRNSWELMEHGSPFSFPQTMYARGGDGSPTVTVFPGHTGPSGVAAREIGALRAGTDPVDDTAATTYAGLLHQLDPDGDVEDEGGSRHLWDCFHLPFEGARGEQVDLVLSLLPSFGPNTMMELWPTRPAEIVGSESVIPRSRGVTLVVLGMWTDPADDAREIGIVERISDTLRSSGLVRESPSASNHVTVYTVNRVRDLYGADDFARLQRLKSLYDPDNVFRNCYNVPPGS</sequence>
<dbReference type="InterPro" id="IPR036318">
    <property type="entry name" value="FAD-bd_PCMH-like_sf"/>
</dbReference>
<dbReference type="SUPFAM" id="SSF56176">
    <property type="entry name" value="FAD-binding/transporter-associated domain-like"/>
    <property type="match status" value="1"/>
</dbReference>
<keyword evidence="4" id="KW-0274">FAD</keyword>
<dbReference type="InterPro" id="IPR006093">
    <property type="entry name" value="Oxy_OxRdtase_FAD_BS"/>
</dbReference>
<dbReference type="Pfam" id="PF08031">
    <property type="entry name" value="BBE"/>
    <property type="match status" value="1"/>
</dbReference>
<evidence type="ECO:0000313" key="7">
    <source>
        <dbReference type="EMBL" id="MBE3000672.1"/>
    </source>
</evidence>